<dbReference type="EMBL" id="JBDIZK010000002">
    <property type="protein sequence ID" value="MEN3746317.1"/>
    <property type="molecule type" value="Genomic_DNA"/>
</dbReference>
<evidence type="ECO:0000313" key="1">
    <source>
        <dbReference type="EMBL" id="MEN3746317.1"/>
    </source>
</evidence>
<dbReference type="Pfam" id="PF04325">
    <property type="entry name" value="DUF465"/>
    <property type="match status" value="1"/>
</dbReference>
<accession>A0ABV0B537</accession>
<keyword evidence="2" id="KW-1185">Reference proteome</keyword>
<gene>
    <name evidence="1" type="ORF">TPR58_03995</name>
</gene>
<comment type="caution">
    <text evidence="1">The sequence shown here is derived from an EMBL/GenBank/DDBJ whole genome shotgun (WGS) entry which is preliminary data.</text>
</comment>
<evidence type="ECO:0000313" key="2">
    <source>
        <dbReference type="Proteomes" id="UP001427805"/>
    </source>
</evidence>
<protein>
    <submittedName>
        <fullName evidence="1">YdcH family protein</fullName>
    </submittedName>
</protein>
<name>A0ABV0B537_9SPHN</name>
<proteinExistence type="predicted"/>
<sequence>MNTAHFSALNAKHEVLDQRIAAESQRPRPDDILIADLKRQKLRVKEEMER</sequence>
<dbReference type="InterPro" id="IPR038444">
    <property type="entry name" value="DUF465_sf"/>
</dbReference>
<dbReference type="Proteomes" id="UP001427805">
    <property type="component" value="Unassembled WGS sequence"/>
</dbReference>
<dbReference type="InterPro" id="IPR007420">
    <property type="entry name" value="DUF465"/>
</dbReference>
<organism evidence="1 2">
    <name type="scientific">Sphingomonas rustica</name>
    <dbReference type="NCBI Taxonomy" id="3103142"/>
    <lineage>
        <taxon>Bacteria</taxon>
        <taxon>Pseudomonadati</taxon>
        <taxon>Pseudomonadota</taxon>
        <taxon>Alphaproteobacteria</taxon>
        <taxon>Sphingomonadales</taxon>
        <taxon>Sphingomonadaceae</taxon>
        <taxon>Sphingomonas</taxon>
    </lineage>
</organism>
<reference evidence="1 2" key="1">
    <citation type="submission" date="2024-05" db="EMBL/GenBank/DDBJ databases">
        <title>Sphingomonas sp. HF-S3 16S ribosomal RNA gene Genome sequencing and assembly.</title>
        <authorList>
            <person name="Lee H."/>
        </authorList>
    </citation>
    <scope>NUCLEOTIDE SEQUENCE [LARGE SCALE GENOMIC DNA]</scope>
    <source>
        <strain evidence="1 2">HF-S3</strain>
    </source>
</reference>
<dbReference type="Gene3D" id="6.10.280.50">
    <property type="match status" value="1"/>
</dbReference>
<dbReference type="RefSeq" id="WP_346245322.1">
    <property type="nucleotide sequence ID" value="NZ_JBDIZK010000002.1"/>
</dbReference>